<gene>
    <name evidence="1" type="ORF">L332_01140</name>
</gene>
<sequence>MLQSLTRICVADGAVAGSPNASTITTTTDLLGRITRYTDVWGTVTTPTYQALTGRLLSTSTVPPGQAAETTAFTYDRDGKPTSVTVRGQVYATATYDSLQRLASVAYLGGATLGAIGRDAAGRTTGQTWSFPNATAITETAARSQSGRIVQHAIARDATTHRATYGYDAAGRLVTAAIPGHQLTYEFGQAGGCGPNTAAGRSGNRSRLVDVWTAPGQATRTTTTAYCYDWADRLTGTTITNPIPGANTVADGLTAAELAYDAAGATTRLADMAIGYDAAGRHASTTYDDGSTVRIQRDATGRIVERTTDPAGAAPPVSTRYLYAGDGDVPFAQTSGGTLTREIALPGEAQVSLTATAATWQYPSMLGHTLTTGDGTTTADGVQLWDPYGQPLDAATYAIGTTVAEDTGQVAGHTGWHQAALKPAETVGSTTMLEMGARRYVPALGRFLQVDPVEGGVDNDYVWPTDPIGKNDLSGNADWMTVLEVGLTVASFIPAIGAIALAARVAFLTVRIVRAVAVLTRGGRTANQLVETGVRAGGMAGRAASNIAARITLRGGTRGVANNGARMITRNNLQWRSPVYHNLGRRYGGYQYSSNFGYSASGRLERGAMQNLHIRHGGRARQWLLF</sequence>
<evidence type="ECO:0000313" key="2">
    <source>
        <dbReference type="Proteomes" id="UP000016462"/>
    </source>
</evidence>
<accession>U1L826</accession>
<protein>
    <submittedName>
        <fullName evidence="1">Uncharacterized protein</fullName>
    </submittedName>
</protein>
<dbReference type="PANTHER" id="PTHR32305:SF15">
    <property type="entry name" value="PROTEIN RHSA-RELATED"/>
    <property type="match status" value="1"/>
</dbReference>
<dbReference type="Gene3D" id="2.180.10.10">
    <property type="entry name" value="RHS repeat-associated core"/>
    <property type="match status" value="1"/>
</dbReference>
<keyword evidence="2" id="KW-1185">Reference proteome</keyword>
<evidence type="ECO:0000313" key="1">
    <source>
        <dbReference type="EMBL" id="ERG63063.1"/>
    </source>
</evidence>
<proteinExistence type="predicted"/>
<dbReference type="PANTHER" id="PTHR32305">
    <property type="match status" value="1"/>
</dbReference>
<name>U1L826_9MICO</name>
<dbReference type="InterPro" id="IPR050708">
    <property type="entry name" value="T6SS_VgrG/RHS"/>
</dbReference>
<dbReference type="Proteomes" id="UP000016462">
    <property type="component" value="Unassembled WGS sequence"/>
</dbReference>
<dbReference type="RefSeq" id="WP_021011699.1">
    <property type="nucleotide sequence ID" value="NZ_ASHR01000041.1"/>
</dbReference>
<dbReference type="EMBL" id="ASHR01000041">
    <property type="protein sequence ID" value="ERG63063.1"/>
    <property type="molecule type" value="Genomic_DNA"/>
</dbReference>
<dbReference type="AlphaFoldDB" id="U1L826"/>
<organism evidence="1 2">
    <name type="scientific">Agrococcus pavilionensis RW1</name>
    <dbReference type="NCBI Taxonomy" id="1330458"/>
    <lineage>
        <taxon>Bacteria</taxon>
        <taxon>Bacillati</taxon>
        <taxon>Actinomycetota</taxon>
        <taxon>Actinomycetes</taxon>
        <taxon>Micrococcales</taxon>
        <taxon>Microbacteriaceae</taxon>
        <taxon>Agrococcus</taxon>
    </lineage>
</organism>
<dbReference type="OrthoDB" id="3751446at2"/>
<reference evidence="1 2" key="1">
    <citation type="journal article" date="2013" name="Genome Announc.">
        <title>First draft genome sequence from a member of the genus agrococcus, isolated from modern microbialites.</title>
        <authorList>
            <person name="White R.A.III."/>
            <person name="Grassa C.J."/>
            <person name="Suttle C.A."/>
        </authorList>
    </citation>
    <scope>NUCLEOTIDE SEQUENCE [LARGE SCALE GENOMIC DNA]</scope>
    <source>
        <strain evidence="1 2">RW1</strain>
    </source>
</reference>
<comment type="caution">
    <text evidence="1">The sequence shown here is derived from an EMBL/GenBank/DDBJ whole genome shotgun (WGS) entry which is preliminary data.</text>
</comment>